<feature type="domain" description="Acetyl-coenzyme A carboxylase carboxyl transferase subunit beta" evidence="1">
    <location>
        <begin position="4"/>
        <end position="329"/>
    </location>
</feature>
<dbReference type="Gene3D" id="3.90.226.10">
    <property type="entry name" value="2-enoyl-CoA Hydratase, Chain A, domain 1"/>
    <property type="match status" value="2"/>
</dbReference>
<feature type="non-terminal residue" evidence="2">
    <location>
        <position position="1"/>
    </location>
</feature>
<dbReference type="AlphaFoldDB" id="A0A9D1ME73"/>
<reference evidence="2" key="2">
    <citation type="journal article" date="2021" name="PeerJ">
        <title>Extensive microbial diversity within the chicken gut microbiome revealed by metagenomics and culture.</title>
        <authorList>
            <person name="Gilroy R."/>
            <person name="Ravi A."/>
            <person name="Getino M."/>
            <person name="Pursley I."/>
            <person name="Horton D.L."/>
            <person name="Alikhan N.F."/>
            <person name="Baker D."/>
            <person name="Gharbi K."/>
            <person name="Hall N."/>
            <person name="Watson M."/>
            <person name="Adriaenssens E.M."/>
            <person name="Foster-Nyarko E."/>
            <person name="Jarju S."/>
            <person name="Secka A."/>
            <person name="Antonio M."/>
            <person name="Oren A."/>
            <person name="Chaudhuri R.R."/>
            <person name="La Ragione R."/>
            <person name="Hildebrand F."/>
            <person name="Pallen M.J."/>
        </authorList>
    </citation>
    <scope>NUCLEOTIDE SEQUENCE</scope>
    <source>
        <strain evidence="2">11687</strain>
    </source>
</reference>
<dbReference type="Pfam" id="PF01039">
    <property type="entry name" value="Carboxyl_trans"/>
    <property type="match status" value="1"/>
</dbReference>
<protein>
    <recommendedName>
        <fullName evidence="1">Acetyl-coenzyme A carboxylase carboxyl transferase subunit beta domain-containing protein</fullName>
    </recommendedName>
</protein>
<accession>A0A9D1ME73</accession>
<name>A0A9D1ME73_9FIRM</name>
<gene>
    <name evidence="2" type="ORF">IAC57_00365</name>
</gene>
<dbReference type="InterPro" id="IPR029045">
    <property type="entry name" value="ClpP/crotonase-like_dom_sf"/>
</dbReference>
<evidence type="ECO:0000259" key="1">
    <source>
        <dbReference type="Pfam" id="PF01039"/>
    </source>
</evidence>
<dbReference type="PANTHER" id="PTHR43842:SF2">
    <property type="entry name" value="PROPIONYL-COA CARBOXYLASE BETA CHAIN, MITOCHONDRIAL"/>
    <property type="match status" value="1"/>
</dbReference>
<evidence type="ECO:0000313" key="3">
    <source>
        <dbReference type="Proteomes" id="UP000824081"/>
    </source>
</evidence>
<dbReference type="InterPro" id="IPR051047">
    <property type="entry name" value="AccD/PCCB"/>
</dbReference>
<organism evidence="2 3">
    <name type="scientific">Candidatus Scatosoma pullistercoris</name>
    <dbReference type="NCBI Taxonomy" id="2840934"/>
    <lineage>
        <taxon>Bacteria</taxon>
        <taxon>Bacillati</taxon>
        <taxon>Bacillota</taxon>
        <taxon>Clostridia</taxon>
        <taxon>Candidatus Scatosoma</taxon>
    </lineage>
</organism>
<reference evidence="2" key="1">
    <citation type="submission" date="2020-10" db="EMBL/GenBank/DDBJ databases">
        <authorList>
            <person name="Gilroy R."/>
        </authorList>
    </citation>
    <scope>NUCLEOTIDE SEQUENCE</scope>
    <source>
        <strain evidence="2">11687</strain>
    </source>
</reference>
<dbReference type="InterPro" id="IPR034733">
    <property type="entry name" value="AcCoA_carboxyl_beta"/>
</dbReference>
<proteinExistence type="predicted"/>
<evidence type="ECO:0000313" key="2">
    <source>
        <dbReference type="EMBL" id="HIU58530.1"/>
    </source>
</evidence>
<dbReference type="PANTHER" id="PTHR43842">
    <property type="entry name" value="PROPIONYL-COA CARBOXYLASE BETA CHAIN"/>
    <property type="match status" value="1"/>
</dbReference>
<sequence>LAKLLMRSTQLKGVVPQYVVVNGEVYGSAAMLAAIADFTFFIEKKSVLAINSPFVLSAKAGKNLTKEEVGGAASLGKTGMPAFAVADFSEIREKIATLSELLNVSMMEAELNNCIPALNDSATAENMLAVFESYLEIGASYEKDVKTVLGRIGGISVAAVLFDGGEEGVELNAGKLAKVKDFAELASCYQLPFITFLNVKGIEATMATNDSRVMKEAAEYLDRLDTVDTAKIAVVYRKAIGLGYSLFAAKSAGFDYTCAFATARIALFDSVQGAVVELGNGKESSPALEARYADENSDPINAAKDGYIDAVIEPQFVRQYLIASLQMLAK</sequence>
<dbReference type="SUPFAM" id="SSF52096">
    <property type="entry name" value="ClpP/crotonase"/>
    <property type="match status" value="2"/>
</dbReference>
<dbReference type="GO" id="GO:0004658">
    <property type="term" value="F:propionyl-CoA carboxylase activity"/>
    <property type="evidence" value="ECO:0007669"/>
    <property type="project" value="TreeGrafter"/>
</dbReference>
<dbReference type="EMBL" id="DVMZ01000009">
    <property type="protein sequence ID" value="HIU58530.1"/>
    <property type="molecule type" value="Genomic_DNA"/>
</dbReference>
<dbReference type="Proteomes" id="UP000824081">
    <property type="component" value="Unassembled WGS sequence"/>
</dbReference>
<comment type="caution">
    <text evidence="2">The sequence shown here is derived from an EMBL/GenBank/DDBJ whole genome shotgun (WGS) entry which is preliminary data.</text>
</comment>